<dbReference type="PANTHER" id="PTHR12558">
    <property type="entry name" value="CELL DIVISION CYCLE 16,23,27"/>
    <property type="match status" value="1"/>
</dbReference>
<dbReference type="PANTHER" id="PTHR12558:SF33">
    <property type="entry name" value="BLL7664 PROTEIN"/>
    <property type="match status" value="1"/>
</dbReference>
<dbReference type="InterPro" id="IPR013360">
    <property type="entry name" value="Pilus_4_PilW"/>
</dbReference>
<dbReference type="NCBIfam" id="TIGR02521">
    <property type="entry name" value="type_IV_pilW"/>
    <property type="match status" value="1"/>
</dbReference>
<comment type="caution">
    <text evidence="4">The sequence shown here is derived from an EMBL/GenBank/DDBJ whole genome shotgun (WGS) entry which is preliminary data.</text>
</comment>
<dbReference type="OrthoDB" id="9814042at2"/>
<gene>
    <name evidence="4" type="ORF">B1991_09695</name>
</gene>
<dbReference type="Proteomes" id="UP000306317">
    <property type="component" value="Unassembled WGS sequence"/>
</dbReference>
<keyword evidence="3" id="KW-0732">Signal</keyword>
<evidence type="ECO:0000256" key="2">
    <source>
        <dbReference type="SAM" id="MobiDB-lite"/>
    </source>
</evidence>
<evidence type="ECO:0000256" key="1">
    <source>
        <dbReference type="PROSITE-ProRule" id="PRU00339"/>
    </source>
</evidence>
<dbReference type="PROSITE" id="PS51257">
    <property type="entry name" value="PROKAR_LIPOPROTEIN"/>
    <property type="match status" value="1"/>
</dbReference>
<reference evidence="4 5" key="1">
    <citation type="submission" date="2017-02" db="EMBL/GenBank/DDBJ databases">
        <title>Whole genome sequencing of Rhodanobacter lindaniclasticus DSM 17932.</title>
        <authorList>
            <person name="Kumar S."/>
            <person name="Patil P."/>
            <person name="Patil P.B."/>
        </authorList>
    </citation>
    <scope>NUCLEOTIDE SEQUENCE [LARGE SCALE GENOMIC DNA]</scope>
    <source>
        <strain evidence="4 5">DSM 17932</strain>
    </source>
</reference>
<feature type="chain" id="PRO_5020288256" evidence="3">
    <location>
        <begin position="22"/>
        <end position="262"/>
    </location>
</feature>
<dbReference type="PROSITE" id="PS50005">
    <property type="entry name" value="TPR"/>
    <property type="match status" value="3"/>
</dbReference>
<feature type="region of interest" description="Disordered" evidence="2">
    <location>
        <begin position="224"/>
        <end position="262"/>
    </location>
</feature>
<feature type="signal peptide" evidence="3">
    <location>
        <begin position="1"/>
        <end position="21"/>
    </location>
</feature>
<name>A0A4S3KFE6_9GAMM</name>
<dbReference type="SUPFAM" id="SSF48452">
    <property type="entry name" value="TPR-like"/>
    <property type="match status" value="1"/>
</dbReference>
<dbReference type="InterPro" id="IPR011990">
    <property type="entry name" value="TPR-like_helical_dom_sf"/>
</dbReference>
<proteinExistence type="predicted"/>
<dbReference type="Gene3D" id="1.25.40.10">
    <property type="entry name" value="Tetratricopeptide repeat domain"/>
    <property type="match status" value="1"/>
</dbReference>
<dbReference type="Pfam" id="PF13432">
    <property type="entry name" value="TPR_16"/>
    <property type="match status" value="2"/>
</dbReference>
<feature type="repeat" description="TPR" evidence="1">
    <location>
        <begin position="79"/>
        <end position="112"/>
    </location>
</feature>
<accession>A0A4S3KFE6</accession>
<organism evidence="4 5">
    <name type="scientific">Rhodanobacter lindaniclasticus</name>
    <dbReference type="NCBI Taxonomy" id="75310"/>
    <lineage>
        <taxon>Bacteria</taxon>
        <taxon>Pseudomonadati</taxon>
        <taxon>Pseudomonadota</taxon>
        <taxon>Gammaproteobacteria</taxon>
        <taxon>Lysobacterales</taxon>
        <taxon>Rhodanobacteraceae</taxon>
        <taxon>Rhodanobacter</taxon>
    </lineage>
</organism>
<evidence type="ECO:0000256" key="3">
    <source>
        <dbReference type="SAM" id="SignalP"/>
    </source>
</evidence>
<feature type="repeat" description="TPR" evidence="1">
    <location>
        <begin position="45"/>
        <end position="78"/>
    </location>
</feature>
<dbReference type="InterPro" id="IPR019734">
    <property type="entry name" value="TPR_rpt"/>
</dbReference>
<evidence type="ECO:0000313" key="4">
    <source>
        <dbReference type="EMBL" id="THD07190.1"/>
    </source>
</evidence>
<evidence type="ECO:0000313" key="5">
    <source>
        <dbReference type="Proteomes" id="UP000306317"/>
    </source>
</evidence>
<protein>
    <submittedName>
        <fullName evidence="4">Type IV pilus biogenesis/stability protein PilW</fullName>
    </submittedName>
</protein>
<keyword evidence="5" id="KW-1185">Reference proteome</keyword>
<dbReference type="AlphaFoldDB" id="A0A4S3KFE6"/>
<sequence length="262" mass="28660">MRFDRLVIPCLLFALAGCVTTHTNTGALGKPLPQETKAEQAKEAARIHTELGQHYLTIGDMQTALAKVQMALKFDPDYAPAHTVIAFIYARIGNLAEAEQHYRKAVALEPTKGAWNNNLGQFLCSQGNYAEGETYFRKAVADPFYATPSEALTNAGVCQLLAGNKTRAEADFRDAIARNPQNGEALFQLASLLYQGKDAFRARAFLQRFDALGKPTAASLKLGHDIESSMGNPEGARNYGKRLRSQFPDSEQAHALDSTQNP</sequence>
<dbReference type="EMBL" id="MWIO01000027">
    <property type="protein sequence ID" value="THD07190.1"/>
    <property type="molecule type" value="Genomic_DNA"/>
</dbReference>
<keyword evidence="1" id="KW-0802">TPR repeat</keyword>
<dbReference type="SMART" id="SM00028">
    <property type="entry name" value="TPR"/>
    <property type="match status" value="4"/>
</dbReference>
<feature type="repeat" description="TPR" evidence="1">
    <location>
        <begin position="149"/>
        <end position="182"/>
    </location>
</feature>